<dbReference type="GeneID" id="19395665"/>
<dbReference type="HOGENOM" id="CLU_362074_0_0_1"/>
<dbReference type="eggNOG" id="KOG2687">
    <property type="taxonomic scope" value="Eukaryota"/>
</dbReference>
<evidence type="ECO:0000256" key="2">
    <source>
        <dbReference type="ARBA" id="ARBA00022692"/>
    </source>
</evidence>
<evidence type="ECO:0000256" key="5">
    <source>
        <dbReference type="SAM" id="MobiDB-lite"/>
    </source>
</evidence>
<reference evidence="7 8" key="2">
    <citation type="journal article" date="2013" name="PLoS Genet.">
        <title>Comparative genome structure, secondary metabolite, and effector coding capacity across Cochliobolus pathogens.</title>
        <authorList>
            <person name="Condon B.J."/>
            <person name="Leng Y."/>
            <person name="Wu D."/>
            <person name="Bushley K.E."/>
            <person name="Ohm R.A."/>
            <person name="Otillar R."/>
            <person name="Martin J."/>
            <person name="Schackwitz W."/>
            <person name="Grimwood J."/>
            <person name="MohdZainudin N."/>
            <person name="Xue C."/>
            <person name="Wang R."/>
            <person name="Manning V.A."/>
            <person name="Dhillon B."/>
            <person name="Tu Z.J."/>
            <person name="Steffenson B.J."/>
            <person name="Salamov A."/>
            <person name="Sun H."/>
            <person name="Lowry S."/>
            <person name="LaButti K."/>
            <person name="Han J."/>
            <person name="Copeland A."/>
            <person name="Lindquist E."/>
            <person name="Barry K."/>
            <person name="Schmutz J."/>
            <person name="Baker S.E."/>
            <person name="Ciuffetti L.M."/>
            <person name="Grigoriev I.V."/>
            <person name="Zhong S."/>
            <person name="Turgeon B.G."/>
        </authorList>
    </citation>
    <scope>NUCLEOTIDE SEQUENCE [LARGE SCALE GENOMIC DNA]</scope>
    <source>
        <strain evidence="8">28A</strain>
    </source>
</reference>
<dbReference type="GO" id="GO:0043495">
    <property type="term" value="F:protein-membrane adaptor activity"/>
    <property type="evidence" value="ECO:0007669"/>
    <property type="project" value="TreeGrafter"/>
</dbReference>
<feature type="region of interest" description="Disordered" evidence="5">
    <location>
        <begin position="1"/>
        <end position="162"/>
    </location>
</feature>
<name>R0K1L5_EXST2</name>
<dbReference type="PROSITE" id="PS51469">
    <property type="entry name" value="SUN"/>
    <property type="match status" value="1"/>
</dbReference>
<dbReference type="InterPro" id="IPR012919">
    <property type="entry name" value="SUN_dom"/>
</dbReference>
<dbReference type="RefSeq" id="XP_008025563.1">
    <property type="nucleotide sequence ID" value="XM_008027372.1"/>
</dbReference>
<evidence type="ECO:0000256" key="3">
    <source>
        <dbReference type="ARBA" id="ARBA00022989"/>
    </source>
</evidence>
<feature type="compositionally biased region" description="Acidic residues" evidence="5">
    <location>
        <begin position="98"/>
        <end position="111"/>
    </location>
</feature>
<keyword evidence="2" id="KW-0812">Transmembrane</keyword>
<feature type="compositionally biased region" description="Low complexity" evidence="5">
    <location>
        <begin position="112"/>
        <end position="121"/>
    </location>
</feature>
<evidence type="ECO:0000259" key="6">
    <source>
        <dbReference type="PROSITE" id="PS51469"/>
    </source>
</evidence>
<keyword evidence="4" id="KW-0472">Membrane</keyword>
<dbReference type="Proteomes" id="UP000016935">
    <property type="component" value="Unassembled WGS sequence"/>
</dbReference>
<dbReference type="Pfam" id="PF07738">
    <property type="entry name" value="Sad1_UNC"/>
    <property type="match status" value="1"/>
</dbReference>
<protein>
    <recommendedName>
        <fullName evidence="6">SUN domain-containing protein</fullName>
    </recommendedName>
</protein>
<evidence type="ECO:0000313" key="8">
    <source>
        <dbReference type="Proteomes" id="UP000016935"/>
    </source>
</evidence>
<gene>
    <name evidence="7" type="ORF">SETTUDRAFT_115764</name>
</gene>
<feature type="compositionally biased region" description="Polar residues" evidence="5">
    <location>
        <begin position="122"/>
        <end position="131"/>
    </location>
</feature>
<dbReference type="PANTHER" id="PTHR12911:SF8">
    <property type="entry name" value="KLAROID PROTEIN-RELATED"/>
    <property type="match status" value="1"/>
</dbReference>
<keyword evidence="8" id="KW-1185">Reference proteome</keyword>
<dbReference type="OrthoDB" id="342281at2759"/>
<evidence type="ECO:0000256" key="1">
    <source>
        <dbReference type="ARBA" id="ARBA00004370"/>
    </source>
</evidence>
<feature type="compositionally biased region" description="Low complexity" evidence="5">
    <location>
        <begin position="23"/>
        <end position="43"/>
    </location>
</feature>
<feature type="compositionally biased region" description="Acidic residues" evidence="5">
    <location>
        <begin position="140"/>
        <end position="151"/>
    </location>
</feature>
<dbReference type="Gene3D" id="2.60.120.260">
    <property type="entry name" value="Galactose-binding domain-like"/>
    <property type="match status" value="1"/>
</dbReference>
<dbReference type="AlphaFoldDB" id="R0K1L5"/>
<dbReference type="STRING" id="671987.R0K1L5"/>
<feature type="domain" description="SUN" evidence="6">
    <location>
        <begin position="580"/>
        <end position="769"/>
    </location>
</feature>
<sequence>MSQRANADAPTPYRRSTRMSAKASSAAGDSVVTTATATATGSAKRNRTTLTQVKARRSNAYGASGRVGNPDKLPAAPATGFAQAFKSQLDKSGVQETVQEEDGAESVDDLGSESQSHFSSSGPRTTASQSKAAPGYSFMDSDDFSPSEDDVAASVGNTSKSFGLSHEAGMLVSRDPFTSYPIRDERRSSPFVKPAVPARSAPTRAVNGARSNGPTPVQAPTKPLVQDKTPTTESVKAPVRGQTQAKASPERTATHVTPPQNEHSVDDLIAQEQARLQREGPPLPQQQRQSDRRRPHHKDPGEVNAWIGHVEPFEQDEPVWRWNKSLTWAFWILSGCLLIGGLASVMMATNSSGSIPRGPGLMRAVGSRVVYTYESITNAIMPPSKLTNAELAEAYKNNGDDSLLWGRMANIETRTGKGLQDMGEAIKNLKKELPEVMIIRRHADGTTEITDEFWRALTAKARSEPEWTRFLEDTKAKVATLFDSSAHNERAATDSWPQVASREEFIKLVERRYENLTVQVDKRIDEAIRAQTAQIQTTMHAEVKKAMMDQIRLNALAQANLVANYELHLTKPNYFSPGLGAMIDPDLSSVTFKNKPGRIAQLARRFSWTPEHNPPIAALTKWEEPGDCWCSAGQDAASAGQAQLAVRLPRLVIPKQVTIEHVPMSMMPARKINNAPRDMELWVQTNAPINPYYSHREVNCRTPPPESSGGAWKCLGSFKYNIHASNHLQTFDLAGEPSHPISRAVLRVTSNWGASHTCLYQVRLHGTDAEKDFEYPVSLMD</sequence>
<dbReference type="EMBL" id="KB908592">
    <property type="protein sequence ID" value="EOA87033.1"/>
    <property type="molecule type" value="Genomic_DNA"/>
</dbReference>
<dbReference type="InterPro" id="IPR045119">
    <property type="entry name" value="SUN1-5"/>
</dbReference>
<keyword evidence="3" id="KW-1133">Transmembrane helix</keyword>
<evidence type="ECO:0000256" key="4">
    <source>
        <dbReference type="ARBA" id="ARBA00023136"/>
    </source>
</evidence>
<accession>R0K1L5</accession>
<dbReference type="GO" id="GO:0034993">
    <property type="term" value="C:meiotic nuclear membrane microtubule tethering complex"/>
    <property type="evidence" value="ECO:0007669"/>
    <property type="project" value="TreeGrafter"/>
</dbReference>
<proteinExistence type="predicted"/>
<comment type="subcellular location">
    <subcellularLocation>
        <location evidence="1">Membrane</location>
    </subcellularLocation>
</comment>
<dbReference type="PANTHER" id="PTHR12911">
    <property type="entry name" value="SAD1/UNC-84-LIKE PROTEIN-RELATED"/>
    <property type="match status" value="1"/>
</dbReference>
<organism evidence="7 8">
    <name type="scientific">Exserohilum turcicum (strain 28A)</name>
    <name type="common">Northern leaf blight fungus</name>
    <name type="synonym">Setosphaeria turcica</name>
    <dbReference type="NCBI Taxonomy" id="671987"/>
    <lineage>
        <taxon>Eukaryota</taxon>
        <taxon>Fungi</taxon>
        <taxon>Dikarya</taxon>
        <taxon>Ascomycota</taxon>
        <taxon>Pezizomycotina</taxon>
        <taxon>Dothideomycetes</taxon>
        <taxon>Pleosporomycetidae</taxon>
        <taxon>Pleosporales</taxon>
        <taxon>Pleosporineae</taxon>
        <taxon>Pleosporaceae</taxon>
        <taxon>Exserohilum</taxon>
    </lineage>
</organism>
<evidence type="ECO:0000313" key="7">
    <source>
        <dbReference type="EMBL" id="EOA87033.1"/>
    </source>
</evidence>
<reference evidence="7 8" key="1">
    <citation type="journal article" date="2012" name="PLoS Pathog.">
        <title>Diverse lifestyles and strategies of plant pathogenesis encoded in the genomes of eighteen Dothideomycetes fungi.</title>
        <authorList>
            <person name="Ohm R.A."/>
            <person name="Feau N."/>
            <person name="Henrissat B."/>
            <person name="Schoch C.L."/>
            <person name="Horwitz B.A."/>
            <person name="Barry K.W."/>
            <person name="Condon B.J."/>
            <person name="Copeland A.C."/>
            <person name="Dhillon B."/>
            <person name="Glaser F."/>
            <person name="Hesse C.N."/>
            <person name="Kosti I."/>
            <person name="LaButti K."/>
            <person name="Lindquist E.A."/>
            <person name="Lucas S."/>
            <person name="Salamov A.A."/>
            <person name="Bradshaw R.E."/>
            <person name="Ciuffetti L."/>
            <person name="Hamelin R.C."/>
            <person name="Kema G.H.J."/>
            <person name="Lawrence C."/>
            <person name="Scott J.A."/>
            <person name="Spatafora J.W."/>
            <person name="Turgeon B.G."/>
            <person name="de Wit P.J.G.M."/>
            <person name="Zhong S."/>
            <person name="Goodwin S.B."/>
            <person name="Grigoriev I.V."/>
        </authorList>
    </citation>
    <scope>NUCLEOTIDE SEQUENCE [LARGE SCALE GENOMIC DNA]</scope>
    <source>
        <strain evidence="8">28A</strain>
    </source>
</reference>
<feature type="region of interest" description="Disordered" evidence="5">
    <location>
        <begin position="183"/>
        <end position="303"/>
    </location>
</feature>